<dbReference type="eggNOG" id="COG1432">
    <property type="taxonomic scope" value="Bacteria"/>
</dbReference>
<dbReference type="OrthoDB" id="9809421at2"/>
<evidence type="ECO:0000259" key="1">
    <source>
        <dbReference type="Pfam" id="PF01936"/>
    </source>
</evidence>
<organism evidence="2 3">
    <name type="scientific">Ancylobacter novellus (strain ATCC 8093 / DSM 506 / JCM 20403 / CCM 1077 / IAM 12100 / NBRC 12443 / NCIMB 10456)</name>
    <name type="common">Starkeya novella</name>
    <dbReference type="NCBI Taxonomy" id="639283"/>
    <lineage>
        <taxon>Bacteria</taxon>
        <taxon>Pseudomonadati</taxon>
        <taxon>Pseudomonadota</taxon>
        <taxon>Alphaproteobacteria</taxon>
        <taxon>Hyphomicrobiales</taxon>
        <taxon>Xanthobacteraceae</taxon>
        <taxon>Ancylobacter</taxon>
    </lineage>
</organism>
<dbReference type="KEGG" id="sno:Snov_2657"/>
<dbReference type="RefSeq" id="WP_013167455.1">
    <property type="nucleotide sequence ID" value="NC_014217.1"/>
</dbReference>
<gene>
    <name evidence="2" type="ordered locus">Snov_2657</name>
</gene>
<dbReference type="Pfam" id="PF01936">
    <property type="entry name" value="NYN"/>
    <property type="match status" value="1"/>
</dbReference>
<feature type="domain" description="NYN" evidence="1">
    <location>
        <begin position="2"/>
        <end position="170"/>
    </location>
</feature>
<dbReference type="CDD" id="cd18722">
    <property type="entry name" value="PIN_NicB-like"/>
    <property type="match status" value="1"/>
</dbReference>
<dbReference type="InterPro" id="IPR021139">
    <property type="entry name" value="NYN"/>
</dbReference>
<dbReference type="Proteomes" id="UP000006633">
    <property type="component" value="Chromosome"/>
</dbReference>
<sequence>MRVACYVDGFNLYHAVDALGDARLKWLNLRSLAESYLAPDDVLVRTVFFTAFNTWEHAKRQRHVNYVKALGATGVEVVLSRFDKVHKHCFTHERFCKLREEKQTDVAIAIEVMSDCYERGIERVLLITADSDQVPMVRRIRDRFPETIIFMIAPPKRLNAARELGQACSGVAELTAGRLRQHALPDELRDGRGHLIAARPAIYGPHGN</sequence>
<keyword evidence="3" id="KW-1185">Reference proteome</keyword>
<evidence type="ECO:0000313" key="2">
    <source>
        <dbReference type="EMBL" id="ADH89951.1"/>
    </source>
</evidence>
<reference evidence="2 3" key="1">
    <citation type="journal article" date="2012" name="Stand. Genomic Sci.">
        <title>Complete genome sequence of the facultatively chemolithoautotrophic and methylotrophic alpha Proteobacterium Starkeya novella type strain (ATCC 8093(T)).</title>
        <authorList>
            <person name="Kappler U."/>
            <person name="Davenport K."/>
            <person name="Beatson S."/>
            <person name="Lucas S."/>
            <person name="Lapidus A."/>
            <person name="Copeland A."/>
            <person name="Berry K.W."/>
            <person name="Glavina Del Rio T."/>
            <person name="Hammon N."/>
            <person name="Dalin E."/>
            <person name="Tice H."/>
            <person name="Pitluck S."/>
            <person name="Richardson P."/>
            <person name="Bruce D."/>
            <person name="Goodwin L.A."/>
            <person name="Han C."/>
            <person name="Tapia R."/>
            <person name="Detter J.C."/>
            <person name="Chang Y.J."/>
            <person name="Jeffries C.D."/>
            <person name="Land M."/>
            <person name="Hauser L."/>
            <person name="Kyrpides N.C."/>
            <person name="Goker M."/>
            <person name="Ivanova N."/>
            <person name="Klenk H.P."/>
            <person name="Woyke T."/>
        </authorList>
    </citation>
    <scope>NUCLEOTIDE SEQUENCE [LARGE SCALE GENOMIC DNA]</scope>
    <source>
        <strain evidence="3">ATCC 8093 / DSM 506 / JCM 20403 / CCM 1077 / IAM 12100 / NBRC 12443 / NCIMB 10456</strain>
    </source>
</reference>
<dbReference type="AlphaFoldDB" id="D7A563"/>
<protein>
    <recommendedName>
        <fullName evidence="1">NYN domain-containing protein</fullName>
    </recommendedName>
</protein>
<dbReference type="HOGENOM" id="CLU_076076_2_0_5"/>
<dbReference type="GO" id="GO:0004540">
    <property type="term" value="F:RNA nuclease activity"/>
    <property type="evidence" value="ECO:0007669"/>
    <property type="project" value="InterPro"/>
</dbReference>
<dbReference type="STRING" id="639283.Snov_2657"/>
<evidence type="ECO:0000313" key="3">
    <source>
        <dbReference type="Proteomes" id="UP000006633"/>
    </source>
</evidence>
<dbReference type="EMBL" id="CP002026">
    <property type="protein sequence ID" value="ADH89951.1"/>
    <property type="molecule type" value="Genomic_DNA"/>
</dbReference>
<proteinExistence type="predicted"/>
<name>D7A563_ANCN5</name>
<dbReference type="Gene3D" id="3.40.50.1010">
    <property type="entry name" value="5'-nuclease"/>
    <property type="match status" value="1"/>
</dbReference>
<accession>D7A563</accession>